<dbReference type="PANTHER" id="PTHR42701:SF1">
    <property type="entry name" value="IMIDAZOLE GLYCEROL PHOSPHATE SYNTHASE SUBUNIT HISH"/>
    <property type="match status" value="1"/>
</dbReference>
<dbReference type="PANTHER" id="PTHR42701">
    <property type="entry name" value="IMIDAZOLE GLYCEROL PHOSPHATE SYNTHASE SUBUNIT HISH"/>
    <property type="match status" value="1"/>
</dbReference>
<dbReference type="InterPro" id="IPR029062">
    <property type="entry name" value="Class_I_gatase-like"/>
</dbReference>
<reference evidence="13" key="1">
    <citation type="journal article" date="2014" name="Genome Biol. Evol.">
        <title>Pangenome evidence for extensive interdomain horizontal transfer affecting lineage core and shell genes in uncultured planktonic thaumarchaeota and euryarchaeota.</title>
        <authorList>
            <person name="Deschamps P."/>
            <person name="Zivanovic Y."/>
            <person name="Moreira D."/>
            <person name="Rodriguez-Valera F."/>
            <person name="Lopez-Garcia P."/>
        </authorList>
    </citation>
    <scope>NUCLEOTIDE SEQUENCE</scope>
</reference>
<gene>
    <name evidence="10 13" type="primary">hisH</name>
</gene>
<dbReference type="Pfam" id="PF00117">
    <property type="entry name" value="GATase"/>
    <property type="match status" value="1"/>
</dbReference>
<dbReference type="InterPro" id="IPR010139">
    <property type="entry name" value="Imidazole-glycPsynth_HisH"/>
</dbReference>
<comment type="subunit">
    <text evidence="2 10">Heterodimer of HisH and HisF.</text>
</comment>
<dbReference type="HAMAP" id="MF_00278">
    <property type="entry name" value="HisH"/>
    <property type="match status" value="1"/>
</dbReference>
<comment type="subcellular location">
    <subcellularLocation>
        <location evidence="10">Cytoplasm</location>
    </subcellularLocation>
</comment>
<comment type="catalytic activity">
    <reaction evidence="8 10">
        <text>5-[(5-phospho-1-deoxy-D-ribulos-1-ylimino)methylamino]-1-(5-phospho-beta-D-ribosyl)imidazole-4-carboxamide + L-glutamine = D-erythro-1-(imidazol-4-yl)glycerol 3-phosphate + 5-amino-1-(5-phospho-beta-D-ribosyl)imidazole-4-carboxamide + L-glutamate + H(+)</text>
        <dbReference type="Rhea" id="RHEA:24793"/>
        <dbReference type="ChEBI" id="CHEBI:15378"/>
        <dbReference type="ChEBI" id="CHEBI:29985"/>
        <dbReference type="ChEBI" id="CHEBI:58278"/>
        <dbReference type="ChEBI" id="CHEBI:58359"/>
        <dbReference type="ChEBI" id="CHEBI:58475"/>
        <dbReference type="ChEBI" id="CHEBI:58525"/>
        <dbReference type="EC" id="4.3.2.10"/>
    </reaction>
</comment>
<accession>A0A075H7C8</accession>
<keyword evidence="7 10" id="KW-0456">Lyase</keyword>
<keyword evidence="10" id="KW-0963">Cytoplasm</keyword>
<protein>
    <recommendedName>
        <fullName evidence="10">Imidazole glycerol phosphate synthase subunit HisH</fullName>
        <ecNumber evidence="10">4.3.2.10</ecNumber>
    </recommendedName>
    <alternativeName>
        <fullName evidence="10">IGP synthase glutaminase subunit</fullName>
        <ecNumber evidence="10">3.5.1.2</ecNumber>
    </alternativeName>
    <alternativeName>
        <fullName evidence="10">IGP synthase subunit HisH</fullName>
    </alternativeName>
    <alternativeName>
        <fullName evidence="10">ImGP synthase subunit HisH</fullName>
        <shortName evidence="10">IGPS subunit HisH</shortName>
    </alternativeName>
</protein>
<comment type="catalytic activity">
    <reaction evidence="9 10">
        <text>L-glutamine + H2O = L-glutamate + NH4(+)</text>
        <dbReference type="Rhea" id="RHEA:15889"/>
        <dbReference type="ChEBI" id="CHEBI:15377"/>
        <dbReference type="ChEBI" id="CHEBI:28938"/>
        <dbReference type="ChEBI" id="CHEBI:29985"/>
        <dbReference type="ChEBI" id="CHEBI:58359"/>
        <dbReference type="EC" id="3.5.1.2"/>
    </reaction>
</comment>
<evidence type="ECO:0000313" key="13">
    <source>
        <dbReference type="EMBL" id="AIF10382.1"/>
    </source>
</evidence>
<organism evidence="13">
    <name type="scientific">uncultured marine thaumarchaeote KM3_45_E05</name>
    <dbReference type="NCBI Taxonomy" id="1456156"/>
    <lineage>
        <taxon>Archaea</taxon>
        <taxon>Nitrososphaerota</taxon>
        <taxon>environmental samples</taxon>
    </lineage>
</organism>
<dbReference type="GO" id="GO:0005737">
    <property type="term" value="C:cytoplasm"/>
    <property type="evidence" value="ECO:0007669"/>
    <property type="project" value="UniProtKB-SubCell"/>
</dbReference>
<evidence type="ECO:0000256" key="5">
    <source>
        <dbReference type="ARBA" id="ARBA00022962"/>
    </source>
</evidence>
<dbReference type="InterPro" id="IPR017926">
    <property type="entry name" value="GATASE"/>
</dbReference>
<evidence type="ECO:0000256" key="3">
    <source>
        <dbReference type="ARBA" id="ARBA00022605"/>
    </source>
</evidence>
<dbReference type="AlphaFoldDB" id="A0A075H7C8"/>
<dbReference type="EC" id="4.3.2.10" evidence="10"/>
<dbReference type="GO" id="GO:0004359">
    <property type="term" value="F:glutaminase activity"/>
    <property type="evidence" value="ECO:0007669"/>
    <property type="project" value="UniProtKB-EC"/>
</dbReference>
<comment type="function">
    <text evidence="10">IGPS catalyzes the conversion of PRFAR and glutamine to IGP, AICAR and glutamate. The HisH subunit catalyzes the hydrolysis of glutamine to glutamate and ammonia as part of the synthesis of IGP and AICAR. The resulting ammonia molecule is channeled to the active site of HisF.</text>
</comment>
<dbReference type="SUPFAM" id="SSF52317">
    <property type="entry name" value="Class I glutamine amidotransferase-like"/>
    <property type="match status" value="1"/>
</dbReference>
<dbReference type="EMBL" id="KF900890">
    <property type="protein sequence ID" value="AIF10382.1"/>
    <property type="molecule type" value="Genomic_DNA"/>
</dbReference>
<keyword evidence="6 10" id="KW-0368">Histidine biosynthesis</keyword>
<dbReference type="UniPathway" id="UPA00031">
    <property type="reaction ID" value="UER00010"/>
</dbReference>
<keyword evidence="13" id="KW-0808">Transferase</keyword>
<evidence type="ECO:0000256" key="10">
    <source>
        <dbReference type="HAMAP-Rule" id="MF_00278"/>
    </source>
</evidence>
<evidence type="ECO:0000256" key="9">
    <source>
        <dbReference type="ARBA" id="ARBA00049534"/>
    </source>
</evidence>
<feature type="active site" description="Nucleophile" evidence="10 11">
    <location>
        <position position="80"/>
    </location>
</feature>
<proteinExistence type="inferred from homology"/>
<dbReference type="GO" id="GO:0000105">
    <property type="term" value="P:L-histidine biosynthetic process"/>
    <property type="evidence" value="ECO:0007669"/>
    <property type="project" value="UniProtKB-UniRule"/>
</dbReference>
<dbReference type="PROSITE" id="PS51273">
    <property type="entry name" value="GATASE_TYPE_1"/>
    <property type="match status" value="1"/>
</dbReference>
<name>A0A075H7C8_9ARCH</name>
<dbReference type="NCBIfam" id="TIGR01855">
    <property type="entry name" value="IMP_synth_hisH"/>
    <property type="match status" value="1"/>
</dbReference>
<evidence type="ECO:0000256" key="2">
    <source>
        <dbReference type="ARBA" id="ARBA00011152"/>
    </source>
</evidence>
<dbReference type="Gene3D" id="3.40.50.880">
    <property type="match status" value="1"/>
</dbReference>
<comment type="pathway">
    <text evidence="1 10">Amino-acid biosynthesis; L-histidine biosynthesis; L-histidine from 5-phospho-alpha-D-ribose 1-diphosphate: step 5/9.</text>
</comment>
<evidence type="ECO:0000256" key="7">
    <source>
        <dbReference type="ARBA" id="ARBA00023239"/>
    </source>
</evidence>
<dbReference type="GO" id="GO:0000107">
    <property type="term" value="F:imidazoleglycerol-phosphate synthase activity"/>
    <property type="evidence" value="ECO:0007669"/>
    <property type="project" value="UniProtKB-UniRule"/>
</dbReference>
<evidence type="ECO:0000259" key="12">
    <source>
        <dbReference type="Pfam" id="PF00117"/>
    </source>
</evidence>
<evidence type="ECO:0000256" key="8">
    <source>
        <dbReference type="ARBA" id="ARBA00047838"/>
    </source>
</evidence>
<evidence type="ECO:0000256" key="6">
    <source>
        <dbReference type="ARBA" id="ARBA00023102"/>
    </source>
</evidence>
<dbReference type="CDD" id="cd01748">
    <property type="entry name" value="GATase1_IGP_Synthase"/>
    <property type="match status" value="1"/>
</dbReference>
<evidence type="ECO:0000256" key="11">
    <source>
        <dbReference type="PIRSR" id="PIRSR000495-1"/>
    </source>
</evidence>
<dbReference type="EC" id="3.5.1.2" evidence="10"/>
<sequence length="202" mass="22353">MVSVAIFDYGAGNIFSLKTSLEKNGATVDVISSFDQTKDYVGVLLPGVGNFDPAIRSIRDYTAMQFKDFVQDKIPVLGICLGMEMFFAKSEEGKEKGLDVLDGEVVLLPNNMKIPHMGWNSLDIKKESKILDGVDNGSWVYFVHSYRAKPLDEQIVVANADYGISVPAVVENGIYFGTQFHPEKSGKVGSLMIRNFLRVCKK</sequence>
<dbReference type="PIRSF" id="PIRSF000495">
    <property type="entry name" value="Amidotransf_hisH"/>
    <property type="match status" value="1"/>
</dbReference>
<keyword evidence="5 10" id="KW-0315">Glutamine amidotransferase</keyword>
<feature type="active site" evidence="10 11">
    <location>
        <position position="181"/>
    </location>
</feature>
<feature type="domain" description="Glutamine amidotransferase" evidence="12">
    <location>
        <begin position="6"/>
        <end position="197"/>
    </location>
</feature>
<evidence type="ECO:0000256" key="1">
    <source>
        <dbReference type="ARBA" id="ARBA00005091"/>
    </source>
</evidence>
<dbReference type="GO" id="GO:0016829">
    <property type="term" value="F:lyase activity"/>
    <property type="evidence" value="ECO:0007669"/>
    <property type="project" value="UniProtKB-KW"/>
</dbReference>
<feature type="active site" evidence="10 11">
    <location>
        <position position="183"/>
    </location>
</feature>
<evidence type="ECO:0000256" key="4">
    <source>
        <dbReference type="ARBA" id="ARBA00022801"/>
    </source>
</evidence>
<keyword evidence="3 10" id="KW-0028">Amino-acid biosynthesis</keyword>
<keyword evidence="4 10" id="KW-0378">Hydrolase</keyword>